<evidence type="ECO:0000313" key="1">
    <source>
        <dbReference type="EMBL" id="KAH8008440.1"/>
    </source>
</evidence>
<reference evidence="1" key="1">
    <citation type="submission" date="2021-08" db="EMBL/GenBank/DDBJ databases">
        <title>The first chromosome-level gecko genome reveals the dynamic sex chromosomes of Neotropical dwarf geckos (Sphaerodactylidae: Sphaerodactylus).</title>
        <authorList>
            <person name="Pinto B.J."/>
            <person name="Keating S.E."/>
            <person name="Gamble T."/>
        </authorList>
    </citation>
    <scope>NUCLEOTIDE SEQUENCE</scope>
    <source>
        <strain evidence="1">TG3544</strain>
    </source>
</reference>
<dbReference type="EMBL" id="CM037619">
    <property type="protein sequence ID" value="KAH8008440.1"/>
    <property type="molecule type" value="Genomic_DNA"/>
</dbReference>
<gene>
    <name evidence="1" type="ORF">K3G42_029615</name>
</gene>
<comment type="caution">
    <text evidence="1">The sequence shown here is derived from an EMBL/GenBank/DDBJ whole genome shotgun (WGS) entry which is preliminary data.</text>
</comment>
<organism evidence="1 2">
    <name type="scientific">Sphaerodactylus townsendi</name>
    <dbReference type="NCBI Taxonomy" id="933632"/>
    <lineage>
        <taxon>Eukaryota</taxon>
        <taxon>Metazoa</taxon>
        <taxon>Chordata</taxon>
        <taxon>Craniata</taxon>
        <taxon>Vertebrata</taxon>
        <taxon>Euteleostomi</taxon>
        <taxon>Lepidosauria</taxon>
        <taxon>Squamata</taxon>
        <taxon>Bifurcata</taxon>
        <taxon>Gekkota</taxon>
        <taxon>Sphaerodactylidae</taxon>
        <taxon>Sphaerodactylus</taxon>
    </lineage>
</organism>
<proteinExistence type="predicted"/>
<sequence>MRMRGQKTGRQVDFAAGMEGAGVEGCLSIETFAEVAEAGVSSPRFTSLCTWLVSELRALCPLEEDISPACGPEDAETFQIEMSGLLGELRCPYPALTTGDVTARLRTPENCLQLLYFLSSELLSARLQVRKRPPSPDREKRSQEAVCELQHICRALGIPEADPDCPVSQLMADIKAKVGVDDWML</sequence>
<accession>A0ACB8FT05</accession>
<name>A0ACB8FT05_9SAUR</name>
<keyword evidence="2" id="KW-1185">Reference proteome</keyword>
<dbReference type="Proteomes" id="UP000827872">
    <property type="component" value="Linkage Group LG06"/>
</dbReference>
<evidence type="ECO:0000313" key="2">
    <source>
        <dbReference type="Proteomes" id="UP000827872"/>
    </source>
</evidence>
<protein>
    <submittedName>
        <fullName evidence="1">Uncharacterized protein</fullName>
    </submittedName>
</protein>